<sequence length="668" mass="76649">MRLLQYQNNNKNPDPFGFECFQFCLLFPQCFYMFMLENAIFTSTAPCTKVTWAKSIILYDILEERNESNLNHNDANFSAICTSNPDISYVLIKKPHLIYAIPANSCYKACLIPVSERWGMQVDGYQTFGHEYVTISTFFGYRSSLKFFPSERNINNNQKNLNKKEANQELVKVKTELDTCYSNFITPSSEQDLLKGSSLLIRFEVNHLIQARCKLVLEYLLKSSNNTQIKYHIDNGWAEHDKRKNWVELKEDDGDYVTLVRRMDTIFENLNILPNDIILVSGATNCGKSSLIHHLINRYISENAHKNRGVFYLESDPGQTEFAPCGILSLVNITERIFSIPGFKFIPNNSSLLTQPGKIVSKIFGSISPSDYSISYIDYIKQLSDHYKSLQPNQPLFVNTMGWINGLGLELLTKTINIIRPSKIVRVQSNHEHIIPQLDKYAICNLMNNRNNFNYLPQDLALLLDFCRQERFVQLWLSSSCVADGSNQSLLKTSSVRREINQLSYLASNFWPDMVYLPFYSLKPYRLSLSTLYVHIPGNRKVFDYLVYDLLNKTWIIIGNIDHNELPSHERDSNSKTKFIEQLPSSTTCFGCGVVRTIDSRDDCIYILMPKIFDQLINNSAVQASSSNSVNLLVVPDRISIPSGLLNEQFLYHLSSTLPYITETIPSK</sequence>
<dbReference type="SUPFAM" id="SSF52540">
    <property type="entry name" value="P-loop containing nucleoside triphosphate hydrolases"/>
    <property type="match status" value="1"/>
</dbReference>
<evidence type="ECO:0000256" key="5">
    <source>
        <dbReference type="ARBA" id="ARBA00022840"/>
    </source>
</evidence>
<keyword evidence="4" id="KW-0418">Kinase</keyword>
<dbReference type="EMBL" id="JAPWDV010000001">
    <property type="protein sequence ID" value="KAJ6221510.1"/>
    <property type="molecule type" value="Genomic_DNA"/>
</dbReference>
<name>A0A9Q0MCY5_BLOTA</name>
<keyword evidence="8" id="KW-1185">Reference proteome</keyword>
<feature type="domain" description="Clp1 P-loop" evidence="6">
    <location>
        <begin position="282"/>
        <end position="431"/>
    </location>
</feature>
<protein>
    <recommendedName>
        <fullName evidence="6">Clp1 P-loop domain-containing protein</fullName>
    </recommendedName>
</protein>
<evidence type="ECO:0000256" key="3">
    <source>
        <dbReference type="ARBA" id="ARBA00022741"/>
    </source>
</evidence>
<dbReference type="GO" id="GO:0000448">
    <property type="term" value="P:cleavage in ITS2 between 5.8S rRNA and LSU-rRNA of tricistronic rRNA transcript (SSU-rRNA, 5.8S rRNA, LSU-rRNA)"/>
    <property type="evidence" value="ECO:0007669"/>
    <property type="project" value="TreeGrafter"/>
</dbReference>
<dbReference type="AlphaFoldDB" id="A0A9Q0MCY5"/>
<organism evidence="7 8">
    <name type="scientific">Blomia tropicalis</name>
    <name type="common">Mite</name>
    <dbReference type="NCBI Taxonomy" id="40697"/>
    <lineage>
        <taxon>Eukaryota</taxon>
        <taxon>Metazoa</taxon>
        <taxon>Ecdysozoa</taxon>
        <taxon>Arthropoda</taxon>
        <taxon>Chelicerata</taxon>
        <taxon>Arachnida</taxon>
        <taxon>Acari</taxon>
        <taxon>Acariformes</taxon>
        <taxon>Sarcoptiformes</taxon>
        <taxon>Astigmata</taxon>
        <taxon>Glycyphagoidea</taxon>
        <taxon>Echimyopodidae</taxon>
        <taxon>Blomia</taxon>
    </lineage>
</organism>
<dbReference type="GO" id="GO:0005524">
    <property type="term" value="F:ATP binding"/>
    <property type="evidence" value="ECO:0007669"/>
    <property type="project" value="UniProtKB-KW"/>
</dbReference>
<evidence type="ECO:0000313" key="8">
    <source>
        <dbReference type="Proteomes" id="UP001142055"/>
    </source>
</evidence>
<evidence type="ECO:0000256" key="1">
    <source>
        <dbReference type="ARBA" id="ARBA00011003"/>
    </source>
</evidence>
<dbReference type="Pfam" id="PF16575">
    <property type="entry name" value="CLP1_P"/>
    <property type="match status" value="1"/>
</dbReference>
<dbReference type="Proteomes" id="UP001142055">
    <property type="component" value="Chromosome 1"/>
</dbReference>
<dbReference type="InterPro" id="IPR032319">
    <property type="entry name" value="CLP1_P"/>
</dbReference>
<keyword evidence="2" id="KW-0808">Transferase</keyword>
<dbReference type="InterPro" id="IPR027417">
    <property type="entry name" value="P-loop_NTPase"/>
</dbReference>
<keyword evidence="3" id="KW-0547">Nucleotide-binding</keyword>
<comment type="similarity">
    <text evidence="1">Belongs to the Clp1 family. NOL9/GRC3 subfamily.</text>
</comment>
<gene>
    <name evidence="7" type="ORF">RDWZM_000055</name>
</gene>
<dbReference type="InterPro" id="IPR045116">
    <property type="entry name" value="Clp1/Grc3"/>
</dbReference>
<accession>A0A9Q0MCY5</accession>
<comment type="caution">
    <text evidence="7">The sequence shown here is derived from an EMBL/GenBank/DDBJ whole genome shotgun (WGS) entry which is preliminary data.</text>
</comment>
<dbReference type="PANTHER" id="PTHR12755">
    <property type="entry name" value="CLEAVAGE/POLYADENYLATION FACTOR IA SUBUNIT CLP1P"/>
    <property type="match status" value="1"/>
</dbReference>
<proteinExistence type="inferred from homology"/>
<evidence type="ECO:0000259" key="6">
    <source>
        <dbReference type="Pfam" id="PF16575"/>
    </source>
</evidence>
<dbReference type="Gene3D" id="3.40.50.300">
    <property type="entry name" value="P-loop containing nucleotide triphosphate hydrolases"/>
    <property type="match status" value="1"/>
</dbReference>
<dbReference type="GO" id="GO:0051731">
    <property type="term" value="F:polynucleotide 5'-hydroxyl-kinase activity"/>
    <property type="evidence" value="ECO:0007669"/>
    <property type="project" value="InterPro"/>
</dbReference>
<dbReference type="OMA" id="EINQLLY"/>
<evidence type="ECO:0000256" key="4">
    <source>
        <dbReference type="ARBA" id="ARBA00022777"/>
    </source>
</evidence>
<dbReference type="PANTHER" id="PTHR12755:SF3">
    <property type="entry name" value="POLYNUCLEOTIDE 5'-HYDROXYL-KINASE NOL9"/>
    <property type="match status" value="1"/>
</dbReference>
<reference evidence="7" key="1">
    <citation type="submission" date="2022-12" db="EMBL/GenBank/DDBJ databases">
        <title>Genome assemblies of Blomia tropicalis.</title>
        <authorList>
            <person name="Cui Y."/>
        </authorList>
    </citation>
    <scope>NUCLEOTIDE SEQUENCE</scope>
    <source>
        <tissue evidence="7">Adult mites</tissue>
    </source>
</reference>
<keyword evidence="5" id="KW-0067">ATP-binding</keyword>
<evidence type="ECO:0000313" key="7">
    <source>
        <dbReference type="EMBL" id="KAJ6221510.1"/>
    </source>
</evidence>
<evidence type="ECO:0000256" key="2">
    <source>
        <dbReference type="ARBA" id="ARBA00022679"/>
    </source>
</evidence>
<dbReference type="GO" id="GO:0005634">
    <property type="term" value="C:nucleus"/>
    <property type="evidence" value="ECO:0007669"/>
    <property type="project" value="TreeGrafter"/>
</dbReference>